<accession>A0A6J7N6A4</accession>
<evidence type="ECO:0000313" key="1">
    <source>
        <dbReference type="EMBL" id="CAB4985614.1"/>
    </source>
</evidence>
<protein>
    <submittedName>
        <fullName evidence="1">Unannotated protein</fullName>
    </submittedName>
</protein>
<name>A0A6J7N6A4_9ZZZZ</name>
<organism evidence="1">
    <name type="scientific">freshwater metagenome</name>
    <dbReference type="NCBI Taxonomy" id="449393"/>
    <lineage>
        <taxon>unclassified sequences</taxon>
        <taxon>metagenomes</taxon>
        <taxon>ecological metagenomes</taxon>
    </lineage>
</organism>
<proteinExistence type="predicted"/>
<dbReference type="EMBL" id="CAFBOM010000099">
    <property type="protein sequence ID" value="CAB4985614.1"/>
    <property type="molecule type" value="Genomic_DNA"/>
</dbReference>
<dbReference type="AlphaFoldDB" id="A0A6J7N6A4"/>
<sequence length="32" mass="3731">MQFFHLRVIKSRIVNFVTGENAIEVAKVCRKP</sequence>
<reference evidence="1" key="1">
    <citation type="submission" date="2020-05" db="EMBL/GenBank/DDBJ databases">
        <authorList>
            <person name="Chiriac C."/>
            <person name="Salcher M."/>
            <person name="Ghai R."/>
            <person name="Kavagutti S V."/>
        </authorList>
    </citation>
    <scope>NUCLEOTIDE SEQUENCE</scope>
</reference>
<gene>
    <name evidence="1" type="ORF">UFOPK3957_00709</name>
</gene>